<evidence type="ECO:0000256" key="5">
    <source>
        <dbReference type="SAM" id="MobiDB-lite"/>
    </source>
</evidence>
<protein>
    <recommendedName>
        <fullName evidence="10">Protein Red-like</fullName>
    </recommendedName>
</protein>
<name>A0A1V9XCC4_9ACAR</name>
<dbReference type="AlphaFoldDB" id="A0A1V9XCC4"/>
<feature type="domain" description="RED-like N-terminal" evidence="7">
    <location>
        <begin position="2"/>
        <end position="226"/>
    </location>
</feature>
<dbReference type="InterPro" id="IPR012916">
    <property type="entry name" value="RED_N"/>
</dbReference>
<keyword evidence="4" id="KW-0539">Nucleus</keyword>
<dbReference type="Pfam" id="PF07808">
    <property type="entry name" value="RED_N"/>
    <property type="match status" value="1"/>
</dbReference>
<evidence type="ECO:0000256" key="4">
    <source>
        <dbReference type="ARBA" id="ARBA00023242"/>
    </source>
</evidence>
<dbReference type="Pfam" id="PF07807">
    <property type="entry name" value="RED_C"/>
    <property type="match status" value="1"/>
</dbReference>
<evidence type="ECO:0000313" key="9">
    <source>
        <dbReference type="Proteomes" id="UP000192247"/>
    </source>
</evidence>
<evidence type="ECO:0000313" key="8">
    <source>
        <dbReference type="EMBL" id="OQR71177.1"/>
    </source>
</evidence>
<sequence length="510" mass="57179">DDKLAELAARYRDRAKERREGAITETGPTTEESISATAGYHAVAPDLKSNLNAAERRKQLIQESKFLGGDMEHTHLVKGLDYALLQKVRSEIEAKEREESEFEEALKAKQEERQRQDKRAKEEVEEQTKIIFRTAMAKNINRLLFAQKAARVERNELFLPHRMAYVIELDEAEGDIPTALIRSKQDCPQMALASATLTTNDIVINKLTQILGYLRSGLSIRKNKKRGVAEKGVGDGADPKGNKGEDQRGPVPPRDDINIFDDVGEYRPQTETTGGARRGRRDSPTRETSPLDHREDRDRLRDHRAERAEAKRPAASRYFTASSADDLAADKNFESAQSETLLRAALKATQQQADGSGKETGGRFKEKLARLTQQEDYYSECYPGMPENDDAVADSDEEEDLSKMDNGKRKGPLNRWDFESQEEYAAYMDRKEALPKAAFQYGVKMAEGRKTKGTGNKGPAGPQGQQMQGQRKDKMKLDRELQQINQILAKRRAGDAVGGGSGGKQSRFED</sequence>
<dbReference type="FunCoup" id="A0A1V9XCC4">
    <property type="interactions" value="1866"/>
</dbReference>
<comment type="similarity">
    <text evidence="2">Belongs to the RED family.</text>
</comment>
<dbReference type="InterPro" id="IPR012492">
    <property type="entry name" value="RED_C"/>
</dbReference>
<reference evidence="8 9" key="1">
    <citation type="journal article" date="2017" name="Gigascience">
        <title>Draft genome of the honey bee ectoparasitic mite, Tropilaelaps mercedesae, is shaped by the parasitic life history.</title>
        <authorList>
            <person name="Dong X."/>
            <person name="Armstrong S.D."/>
            <person name="Xia D."/>
            <person name="Makepeace B.L."/>
            <person name="Darby A.C."/>
            <person name="Kadowaki T."/>
        </authorList>
    </citation>
    <scope>NUCLEOTIDE SEQUENCE [LARGE SCALE GENOMIC DNA]</scope>
    <source>
        <strain evidence="8">Wuxi-XJTLU</strain>
    </source>
</reference>
<feature type="compositionally biased region" description="Acidic residues" evidence="5">
    <location>
        <begin position="387"/>
        <end position="400"/>
    </location>
</feature>
<feature type="region of interest" description="Disordered" evidence="5">
    <location>
        <begin position="96"/>
        <end position="124"/>
    </location>
</feature>
<feature type="compositionally biased region" description="Basic and acidic residues" evidence="5">
    <location>
        <begin position="227"/>
        <end position="257"/>
    </location>
</feature>
<dbReference type="GO" id="GO:0005634">
    <property type="term" value="C:nucleus"/>
    <property type="evidence" value="ECO:0007669"/>
    <property type="project" value="UniProtKB-SubCell"/>
</dbReference>
<evidence type="ECO:0000256" key="1">
    <source>
        <dbReference type="ARBA" id="ARBA00004123"/>
    </source>
</evidence>
<comment type="subcellular location">
    <subcellularLocation>
        <location evidence="1">Nucleus</location>
    </subcellularLocation>
</comment>
<feature type="compositionally biased region" description="Basic and acidic residues" evidence="5">
    <location>
        <begin position="281"/>
        <end position="312"/>
    </location>
</feature>
<dbReference type="STRING" id="418985.A0A1V9XCC4"/>
<evidence type="ECO:0008006" key="10">
    <source>
        <dbReference type="Google" id="ProtNLM"/>
    </source>
</evidence>
<feature type="compositionally biased region" description="Polar residues" evidence="5">
    <location>
        <begin position="26"/>
        <end position="35"/>
    </location>
</feature>
<dbReference type="Proteomes" id="UP000192247">
    <property type="component" value="Unassembled WGS sequence"/>
</dbReference>
<keyword evidence="3" id="KW-0677">Repeat</keyword>
<dbReference type="EMBL" id="MNPL01015227">
    <property type="protein sequence ID" value="OQR71177.1"/>
    <property type="molecule type" value="Genomic_DNA"/>
</dbReference>
<comment type="caution">
    <text evidence="8">The sequence shown here is derived from an EMBL/GenBank/DDBJ whole genome shotgun (WGS) entry which is preliminary data.</text>
</comment>
<accession>A0A1V9XCC4</accession>
<evidence type="ECO:0000259" key="7">
    <source>
        <dbReference type="Pfam" id="PF07808"/>
    </source>
</evidence>
<feature type="region of interest" description="Disordered" evidence="5">
    <location>
        <begin position="15"/>
        <end position="35"/>
    </location>
</feature>
<feature type="domain" description="Protein RED C-terminal" evidence="6">
    <location>
        <begin position="378"/>
        <end position="497"/>
    </location>
</feature>
<dbReference type="PANTHER" id="PTHR12765">
    <property type="entry name" value="RED PROTEIN IK FACTOR CYTOKINE IK"/>
    <property type="match status" value="1"/>
</dbReference>
<gene>
    <name evidence="8" type="ORF">BIW11_01547</name>
</gene>
<feature type="region of interest" description="Disordered" evidence="5">
    <location>
        <begin position="379"/>
        <end position="414"/>
    </location>
</feature>
<dbReference type="InterPro" id="IPR039896">
    <property type="entry name" value="Red-like"/>
</dbReference>
<feature type="region of interest" description="Disordered" evidence="5">
    <location>
        <begin position="488"/>
        <end position="510"/>
    </location>
</feature>
<proteinExistence type="inferred from homology"/>
<organism evidence="8 9">
    <name type="scientific">Tropilaelaps mercedesae</name>
    <dbReference type="NCBI Taxonomy" id="418985"/>
    <lineage>
        <taxon>Eukaryota</taxon>
        <taxon>Metazoa</taxon>
        <taxon>Ecdysozoa</taxon>
        <taxon>Arthropoda</taxon>
        <taxon>Chelicerata</taxon>
        <taxon>Arachnida</taxon>
        <taxon>Acari</taxon>
        <taxon>Parasitiformes</taxon>
        <taxon>Mesostigmata</taxon>
        <taxon>Gamasina</taxon>
        <taxon>Dermanyssoidea</taxon>
        <taxon>Laelapidae</taxon>
        <taxon>Tropilaelaps</taxon>
    </lineage>
</organism>
<dbReference type="InParanoid" id="A0A1V9XCC4"/>
<feature type="compositionally biased region" description="Low complexity" evidence="5">
    <location>
        <begin position="459"/>
        <end position="469"/>
    </location>
</feature>
<keyword evidence="9" id="KW-1185">Reference proteome</keyword>
<evidence type="ECO:0000256" key="2">
    <source>
        <dbReference type="ARBA" id="ARBA00006660"/>
    </source>
</evidence>
<evidence type="ECO:0000259" key="6">
    <source>
        <dbReference type="Pfam" id="PF07807"/>
    </source>
</evidence>
<feature type="non-terminal residue" evidence="8">
    <location>
        <position position="1"/>
    </location>
</feature>
<evidence type="ECO:0000256" key="3">
    <source>
        <dbReference type="ARBA" id="ARBA00022737"/>
    </source>
</evidence>
<feature type="region of interest" description="Disordered" evidence="5">
    <location>
        <begin position="448"/>
        <end position="476"/>
    </location>
</feature>
<feature type="region of interest" description="Disordered" evidence="5">
    <location>
        <begin position="224"/>
        <end position="317"/>
    </location>
</feature>
<dbReference type="OrthoDB" id="6430656at2759"/>